<organism evidence="3 4">
    <name type="scientific">Acetatifactor muris</name>
    <dbReference type="NCBI Taxonomy" id="879566"/>
    <lineage>
        <taxon>Bacteria</taxon>
        <taxon>Bacillati</taxon>
        <taxon>Bacillota</taxon>
        <taxon>Clostridia</taxon>
        <taxon>Lachnospirales</taxon>
        <taxon>Lachnospiraceae</taxon>
        <taxon>Acetatifactor</taxon>
    </lineage>
</organism>
<dbReference type="PANTHER" id="PTHR43249">
    <property type="entry name" value="UDP-N-ACETYL-2-AMINO-2-DEOXY-D-GLUCURONATE OXIDASE"/>
    <property type="match status" value="1"/>
</dbReference>
<feature type="domain" description="Gfo/Idh/MocA-like oxidoreductase N-terminal" evidence="1">
    <location>
        <begin position="4"/>
        <end position="124"/>
    </location>
</feature>
<evidence type="ECO:0000313" key="3">
    <source>
        <dbReference type="EMBL" id="SOY31189.1"/>
    </source>
</evidence>
<accession>A0A2K4ZL33</accession>
<name>A0A2K4ZL33_9FIRM</name>
<keyword evidence="4" id="KW-1185">Reference proteome</keyword>
<protein>
    <submittedName>
        <fullName evidence="3">Inositol 2-dehydrogenase</fullName>
        <ecNumber evidence="3">1.1.1.18</ecNumber>
    </submittedName>
</protein>
<dbReference type="SUPFAM" id="SSF55347">
    <property type="entry name" value="Glyceraldehyde-3-phosphate dehydrogenase-like, C-terminal domain"/>
    <property type="match status" value="1"/>
</dbReference>
<evidence type="ECO:0000259" key="2">
    <source>
        <dbReference type="Pfam" id="PF22725"/>
    </source>
</evidence>
<evidence type="ECO:0000259" key="1">
    <source>
        <dbReference type="Pfam" id="PF01408"/>
    </source>
</evidence>
<dbReference type="Proteomes" id="UP000236311">
    <property type="component" value="Unassembled WGS sequence"/>
</dbReference>
<dbReference type="AlphaFoldDB" id="A0A2K4ZL33"/>
<feature type="domain" description="GFO/IDH/MocA-like oxidoreductase" evidence="2">
    <location>
        <begin position="134"/>
        <end position="258"/>
    </location>
</feature>
<dbReference type="InterPro" id="IPR036291">
    <property type="entry name" value="NAD(P)-bd_dom_sf"/>
</dbReference>
<dbReference type="InterPro" id="IPR000683">
    <property type="entry name" value="Gfo/Idh/MocA-like_OxRdtase_N"/>
</dbReference>
<evidence type="ECO:0000313" key="4">
    <source>
        <dbReference type="Proteomes" id="UP000236311"/>
    </source>
</evidence>
<dbReference type="Pfam" id="PF01408">
    <property type="entry name" value="GFO_IDH_MocA"/>
    <property type="match status" value="1"/>
</dbReference>
<gene>
    <name evidence="3" type="primary">iolG_3</name>
    <name evidence="3" type="ORF">AMURIS_03924</name>
</gene>
<dbReference type="GO" id="GO:0000166">
    <property type="term" value="F:nucleotide binding"/>
    <property type="evidence" value="ECO:0007669"/>
    <property type="project" value="InterPro"/>
</dbReference>
<dbReference type="InterPro" id="IPR052515">
    <property type="entry name" value="Gfo/Idh/MocA_Oxidoreductase"/>
</dbReference>
<proteinExistence type="predicted"/>
<dbReference type="SUPFAM" id="SSF51735">
    <property type="entry name" value="NAD(P)-binding Rossmann-fold domains"/>
    <property type="match status" value="1"/>
</dbReference>
<reference evidence="3 4" key="1">
    <citation type="submission" date="2018-01" db="EMBL/GenBank/DDBJ databases">
        <authorList>
            <person name="Gaut B.S."/>
            <person name="Morton B.R."/>
            <person name="Clegg M.T."/>
            <person name="Duvall M.R."/>
        </authorList>
    </citation>
    <scope>NUCLEOTIDE SEQUENCE [LARGE SCALE GENOMIC DNA]</scope>
    <source>
        <strain evidence="3">GP69</strain>
    </source>
</reference>
<dbReference type="OrthoDB" id="9781966at2"/>
<dbReference type="Pfam" id="PF22725">
    <property type="entry name" value="GFO_IDH_MocA_C3"/>
    <property type="match status" value="1"/>
</dbReference>
<sequence length="392" mass="44234">METLRIGIVGIGNMGSAHAVQLFEDRVKGARLTAVCDIDRNRLQWAKERLSDKVLLYENDEALLDSGEVDAIIIATPHNFHPVIAMKAFERKINVLTEKPAGVDTAGVAEMNRAAEESGVVFGIMFNQRTNQLYRKLHDLVREGALGDIKRFVWIINNWYRTQAYYDSGDWRATWNGEGGGVLLNQCPHNLDIWQWIMGMPARLRAFCNVAHYHRISVEDDATIYAEYENGASAVFITSTGECPGTNRMEISGTLGKAVIENGSLKLFLLERDEREICFTSKEGMPKEKVNCRTIEQEGPDGGHLEILQNFTDAVLQGKELLAPGTSGIFSLSISNAAYLSAWKDEWVTLPVDAEEFTRLLDIRKKEEKVADKKVRKEKMTGEYSNRWSVRW</sequence>
<dbReference type="Gene3D" id="3.30.360.10">
    <property type="entry name" value="Dihydrodipicolinate Reductase, domain 2"/>
    <property type="match status" value="1"/>
</dbReference>
<dbReference type="InterPro" id="IPR055170">
    <property type="entry name" value="GFO_IDH_MocA-like_dom"/>
</dbReference>
<keyword evidence="3" id="KW-0560">Oxidoreductase</keyword>
<dbReference type="Gene3D" id="3.40.50.720">
    <property type="entry name" value="NAD(P)-binding Rossmann-like Domain"/>
    <property type="match status" value="1"/>
</dbReference>
<dbReference type="PANTHER" id="PTHR43249:SF1">
    <property type="entry name" value="D-GLUCOSIDE 3-DEHYDROGENASE"/>
    <property type="match status" value="1"/>
</dbReference>
<dbReference type="EMBL" id="OFSM01000022">
    <property type="protein sequence ID" value="SOY31189.1"/>
    <property type="molecule type" value="Genomic_DNA"/>
</dbReference>
<dbReference type="RefSeq" id="WP_103241187.1">
    <property type="nucleotide sequence ID" value="NZ_CANRXC010000018.1"/>
</dbReference>
<dbReference type="EC" id="1.1.1.18" evidence="3"/>
<dbReference type="GO" id="GO:0050112">
    <property type="term" value="F:inositol 2-dehydrogenase (NAD+) activity"/>
    <property type="evidence" value="ECO:0007669"/>
    <property type="project" value="UniProtKB-EC"/>
</dbReference>